<evidence type="ECO:0000313" key="2">
    <source>
        <dbReference type="Proteomes" id="UP000680866"/>
    </source>
</evidence>
<name>A0A810N0Y1_9ACTN</name>
<dbReference type="KEGG" id="pry:Prubr_40570"/>
<protein>
    <submittedName>
        <fullName evidence="1">Topology modulation protein</fullName>
    </submittedName>
</protein>
<gene>
    <name evidence="1" type="primary">flaR</name>
    <name evidence="1" type="ORF">Prubr_40570</name>
</gene>
<proteinExistence type="predicted"/>
<dbReference type="Gene3D" id="3.40.50.300">
    <property type="entry name" value="P-loop containing nucleotide triphosphate hydrolases"/>
    <property type="match status" value="1"/>
</dbReference>
<dbReference type="AlphaFoldDB" id="A0A810N0Y1"/>
<dbReference type="PANTHER" id="PTHR37816">
    <property type="entry name" value="YALI0E33011P"/>
    <property type="match status" value="1"/>
</dbReference>
<dbReference type="Proteomes" id="UP000680866">
    <property type="component" value="Chromosome"/>
</dbReference>
<dbReference type="RefSeq" id="WP_246567382.1">
    <property type="nucleotide sequence ID" value="NZ_AP023359.1"/>
</dbReference>
<sequence length="170" mass="19277">MRRILVVGSGGAGKSTLARQLGERLALPVIHLDRHYWQPGWVAVDAARWRATVDRLAAGDAWVMDGNYGSTLDLRLPRADLLVLCDLPRLVCLWAAVRRRWRYRATGRPDLHPGCPERLQAAFLRWILSYPGRPRAHLLAAIAVHAPRLTVVRLRSRREVRRWLASVSGQ</sequence>
<reference evidence="1" key="1">
    <citation type="submission" date="2020-08" db="EMBL/GenBank/DDBJ databases">
        <title>Whole genome shotgun sequence of Polymorphospora rubra NBRC 101157.</title>
        <authorList>
            <person name="Komaki H."/>
            <person name="Tamura T."/>
        </authorList>
    </citation>
    <scope>NUCLEOTIDE SEQUENCE</scope>
    <source>
        <strain evidence="1">NBRC 101157</strain>
    </source>
</reference>
<dbReference type="InterPro" id="IPR052922">
    <property type="entry name" value="Cytidylate_Kinase-2"/>
</dbReference>
<organism evidence="1 2">
    <name type="scientific">Polymorphospora rubra</name>
    <dbReference type="NCBI Taxonomy" id="338584"/>
    <lineage>
        <taxon>Bacteria</taxon>
        <taxon>Bacillati</taxon>
        <taxon>Actinomycetota</taxon>
        <taxon>Actinomycetes</taxon>
        <taxon>Micromonosporales</taxon>
        <taxon>Micromonosporaceae</taxon>
        <taxon>Polymorphospora</taxon>
    </lineage>
</organism>
<dbReference type="InterPro" id="IPR027417">
    <property type="entry name" value="P-loop_NTPase"/>
</dbReference>
<keyword evidence="2" id="KW-1185">Reference proteome</keyword>
<dbReference type="PANTHER" id="PTHR37816:SF1">
    <property type="entry name" value="TOXIN"/>
    <property type="match status" value="1"/>
</dbReference>
<evidence type="ECO:0000313" key="1">
    <source>
        <dbReference type="EMBL" id="BCJ67036.1"/>
    </source>
</evidence>
<accession>A0A810N0Y1</accession>
<dbReference type="EMBL" id="AP023359">
    <property type="protein sequence ID" value="BCJ67036.1"/>
    <property type="molecule type" value="Genomic_DNA"/>
</dbReference>
<dbReference type="SUPFAM" id="SSF52540">
    <property type="entry name" value="P-loop containing nucleoside triphosphate hydrolases"/>
    <property type="match status" value="1"/>
</dbReference>